<dbReference type="FunFam" id="3.40.50.980:FF:000001">
    <property type="entry name" value="Non-ribosomal peptide synthetase"/>
    <property type="match status" value="1"/>
</dbReference>
<evidence type="ECO:0000313" key="7">
    <source>
        <dbReference type="EMBL" id="MVO98611.1"/>
    </source>
</evidence>
<organism evidence="7 8">
    <name type="scientific">Paenibacillus lutrae</name>
    <dbReference type="NCBI Taxonomy" id="2078573"/>
    <lineage>
        <taxon>Bacteria</taxon>
        <taxon>Bacillati</taxon>
        <taxon>Bacillota</taxon>
        <taxon>Bacilli</taxon>
        <taxon>Bacillales</taxon>
        <taxon>Paenibacillaceae</taxon>
        <taxon>Paenibacillus</taxon>
    </lineage>
</organism>
<dbReference type="GO" id="GO:0043041">
    <property type="term" value="P:amino acid activation for nonribosomal peptide biosynthetic process"/>
    <property type="evidence" value="ECO:0007669"/>
    <property type="project" value="TreeGrafter"/>
</dbReference>
<dbReference type="InterPro" id="IPR025110">
    <property type="entry name" value="AMP-bd_C"/>
</dbReference>
<dbReference type="FunFam" id="3.40.50.12780:FF:000012">
    <property type="entry name" value="Non-ribosomal peptide synthetase"/>
    <property type="match status" value="1"/>
</dbReference>
<dbReference type="GO" id="GO:0044550">
    <property type="term" value="P:secondary metabolite biosynthetic process"/>
    <property type="evidence" value="ECO:0007669"/>
    <property type="project" value="TreeGrafter"/>
</dbReference>
<dbReference type="OrthoDB" id="9765680at2"/>
<dbReference type="InterPro" id="IPR045851">
    <property type="entry name" value="AMP-bd_C_sf"/>
</dbReference>
<dbReference type="Gene3D" id="3.30.559.10">
    <property type="entry name" value="Chloramphenicol acetyltransferase-like domain"/>
    <property type="match status" value="1"/>
</dbReference>
<dbReference type="GO" id="GO:0005737">
    <property type="term" value="C:cytoplasm"/>
    <property type="evidence" value="ECO:0007669"/>
    <property type="project" value="TreeGrafter"/>
</dbReference>
<dbReference type="InterPro" id="IPR000873">
    <property type="entry name" value="AMP-dep_synth/lig_dom"/>
</dbReference>
<comment type="caution">
    <text evidence="7">The sequence shown here is derived from an EMBL/GenBank/DDBJ whole genome shotgun (WGS) entry which is preliminary data.</text>
</comment>
<dbReference type="InterPro" id="IPR036736">
    <property type="entry name" value="ACP-like_sf"/>
</dbReference>
<dbReference type="Pfam" id="PF13193">
    <property type="entry name" value="AMP-binding_C"/>
    <property type="match status" value="1"/>
</dbReference>
<dbReference type="Gene3D" id="1.10.1200.10">
    <property type="entry name" value="ACP-like"/>
    <property type="match status" value="1"/>
</dbReference>
<evidence type="ECO:0000313" key="8">
    <source>
        <dbReference type="Proteomes" id="UP000490800"/>
    </source>
</evidence>
<dbReference type="Gene3D" id="3.30.300.30">
    <property type="match status" value="1"/>
</dbReference>
<dbReference type="RefSeq" id="WP_157332972.1">
    <property type="nucleotide sequence ID" value="NZ_RHLK01000002.1"/>
</dbReference>
<protein>
    <submittedName>
        <fullName evidence="7">Amino acid adenylation domain-containing protein</fullName>
    </submittedName>
</protein>
<dbReference type="Pfam" id="PF00501">
    <property type="entry name" value="AMP-binding"/>
    <property type="match status" value="1"/>
</dbReference>
<evidence type="ECO:0000256" key="4">
    <source>
        <dbReference type="ARBA" id="ARBA00023194"/>
    </source>
</evidence>
<proteinExistence type="inferred from homology"/>
<dbReference type="CDD" id="cd05930">
    <property type="entry name" value="A_NRPS"/>
    <property type="match status" value="1"/>
</dbReference>
<dbReference type="InterPro" id="IPR020845">
    <property type="entry name" value="AMP-binding_CS"/>
</dbReference>
<gene>
    <name evidence="7" type="ORF">EDM21_03520</name>
</gene>
<keyword evidence="3" id="KW-0677">Repeat</keyword>
<dbReference type="InterPro" id="IPR009081">
    <property type="entry name" value="PP-bd_ACP"/>
</dbReference>
<dbReference type="InterPro" id="IPR001242">
    <property type="entry name" value="Condensation_dom"/>
</dbReference>
<dbReference type="InterPro" id="IPR010071">
    <property type="entry name" value="AA_adenyl_dom"/>
</dbReference>
<keyword evidence="5" id="KW-0511">Multifunctional enzyme</keyword>
<dbReference type="Gene3D" id="3.40.50.980">
    <property type="match status" value="2"/>
</dbReference>
<dbReference type="EMBL" id="RHLK01000002">
    <property type="protein sequence ID" value="MVO98611.1"/>
    <property type="molecule type" value="Genomic_DNA"/>
</dbReference>
<dbReference type="InterPro" id="IPR020459">
    <property type="entry name" value="AMP-binding"/>
</dbReference>
<evidence type="ECO:0000259" key="6">
    <source>
        <dbReference type="PROSITE" id="PS50075"/>
    </source>
</evidence>
<comment type="similarity">
    <text evidence="2">Belongs to the ATP-dependent AMP-binding enzyme family.</text>
</comment>
<dbReference type="PANTHER" id="PTHR45527:SF1">
    <property type="entry name" value="FATTY ACID SYNTHASE"/>
    <property type="match status" value="1"/>
</dbReference>
<dbReference type="PRINTS" id="PR00154">
    <property type="entry name" value="AMPBINDING"/>
</dbReference>
<name>A0A7X3JY27_9BACL</name>
<sequence length="1231" mass="138948">MLNVGSEKLNKQDIEDIVSLTSMQEGILFHHLSETGSDTYIEQFHFRITGAVHSHHFIAAWNSVARSNEMLRAVYRWSGLEKPVQIIRRQAELPIRIARSAEAGVNRENLALEARRLVQLTTHPFRIDLVILSESESEMIVTFHHILFDGWSSHLLLQEFIAAYTILTEGIQAHESGRKTPFKQFVLWKKKKETPTQLEFWKSYLKGHTAQTEIPYVDKNYKGSQAQKGHSYRLSIPEAVTSKVHASASMNEATVSALLYMAWGITLQKYNSNQDVMFGITLSGRPPEISGIDQMAGLFINTVPLRFNVECDQSVSSILKQTHRMLLEMREFEHTPLARINTCLDFDRQQNTFSSIVVVENYPADERMPANPPIRIDLMSKRETTNYDLVLEFAIKDTIQVTMHYDAVRIAEEDVARMAGHLYQAIEQIVDAPSIHSSDIRLLSDQEIHEMDIFNETDQPFSLQTTIVQRFEDAAAKYPDHTAVVYRDKRMTYRELQQKSAELAAHLAHRGVQSGSVVGLMVEQDMRLVVGMLGILRAGAAFVPVDPHYPVDRIHYMIKDSGADIMVSHHPFMHVLPEMNCLDMDSCTAEERPASPTIMPADLAYVIYTSGTTGKPKGVMIEHISLVNLCCWMVDYLEIRETDRASQYASMSFDAAVIEIFPYLISGASVHMLEKSHRLDIGRMNAYFESNKITAAFLPPQVCEQFMEHPNHSLRFLLTGGDVLRISRETNYRLINLYGPTENTVVTTYYPVDKPAGPNIPIGRPIANGQVYILDPHGNRQPVGVPGELHIAGAGLSRGYLHHPELTSKAFVNARWGQQTRLYRSGDLAKWNKSGNVEFLGRIDNQVKVRGYRIELGEIEKHLLDTGDIKEAVVLSAGMQGENYLCAFYVPRHSEVAVDTIKGSLAGVLPAYMIPKQFVQVEQLPLTPNGKIDKRRLLDQAGELSNDEPQRYSPASPLERQIYEIWSSLLDKNQFSTEDNFFEIGGDSILLMRMHAKIDKLFPGKITVQHIFAYPTIAKLAAFIRGDGNLKIGASKLPQLLLPADFFGSRASNEGDTTFKIKMDPAVLLSLKEIMRKHTFTEIDVLLAAYVFTMAQWIKQPVVGFHFIALQDKLFYPIDCDLGKKEEFIEIMNDISRSTSDKESAAPLRLLQRSNSEESPAYTIHCSFADCRGGIYADIPSVYDLSVGVTDEEGQTGLICHYNSTLLLKSKVRTFMNMYVAVLNQISQKMK</sequence>
<keyword evidence="4" id="KW-0045">Antibiotic biosynthesis</keyword>
<dbReference type="SUPFAM" id="SSF56801">
    <property type="entry name" value="Acetyl-CoA synthetase-like"/>
    <property type="match status" value="1"/>
</dbReference>
<evidence type="ECO:0000256" key="5">
    <source>
        <dbReference type="ARBA" id="ARBA00023268"/>
    </source>
</evidence>
<dbReference type="Proteomes" id="UP000490800">
    <property type="component" value="Unassembled WGS sequence"/>
</dbReference>
<dbReference type="Pfam" id="PF00668">
    <property type="entry name" value="Condensation"/>
    <property type="match status" value="1"/>
</dbReference>
<dbReference type="GO" id="GO:0031177">
    <property type="term" value="F:phosphopantetheine binding"/>
    <property type="evidence" value="ECO:0007669"/>
    <property type="project" value="TreeGrafter"/>
</dbReference>
<dbReference type="Gene3D" id="3.30.559.30">
    <property type="entry name" value="Nonribosomal peptide synthetase, condensation domain"/>
    <property type="match status" value="2"/>
</dbReference>
<feature type="domain" description="Carrier" evidence="6">
    <location>
        <begin position="953"/>
        <end position="1028"/>
    </location>
</feature>
<reference evidence="7 8" key="1">
    <citation type="journal article" date="2019" name="Microorganisms">
        <title>Paenibacillus lutrae sp. nov., A Chitinolytic Species Isolated from A River Otter in Castril Natural Park, Granada, Spain.</title>
        <authorList>
            <person name="Rodriguez M."/>
            <person name="Reina J.C."/>
            <person name="Bejar V."/>
            <person name="Llamas I."/>
        </authorList>
    </citation>
    <scope>NUCLEOTIDE SEQUENCE [LARGE SCALE GENOMIC DNA]</scope>
    <source>
        <strain evidence="7 8">N10</strain>
    </source>
</reference>
<dbReference type="Gene3D" id="2.30.38.10">
    <property type="entry name" value="Luciferase, Domain 3"/>
    <property type="match status" value="1"/>
</dbReference>
<dbReference type="SUPFAM" id="SSF52777">
    <property type="entry name" value="CoA-dependent acyltransferases"/>
    <property type="match status" value="3"/>
</dbReference>
<dbReference type="SUPFAM" id="SSF47336">
    <property type="entry name" value="ACP-like"/>
    <property type="match status" value="1"/>
</dbReference>
<evidence type="ECO:0000256" key="2">
    <source>
        <dbReference type="ARBA" id="ARBA00006432"/>
    </source>
</evidence>
<dbReference type="AlphaFoldDB" id="A0A7X3JY27"/>
<dbReference type="GO" id="GO:0008610">
    <property type="term" value="P:lipid biosynthetic process"/>
    <property type="evidence" value="ECO:0007669"/>
    <property type="project" value="UniProtKB-ARBA"/>
</dbReference>
<dbReference type="GO" id="GO:0003824">
    <property type="term" value="F:catalytic activity"/>
    <property type="evidence" value="ECO:0007669"/>
    <property type="project" value="UniProtKB-KW"/>
</dbReference>
<dbReference type="PROSITE" id="PS00455">
    <property type="entry name" value="AMP_BINDING"/>
    <property type="match status" value="1"/>
</dbReference>
<dbReference type="PANTHER" id="PTHR45527">
    <property type="entry name" value="NONRIBOSOMAL PEPTIDE SYNTHETASE"/>
    <property type="match status" value="1"/>
</dbReference>
<accession>A0A7X3JY27</accession>
<dbReference type="GO" id="GO:0017000">
    <property type="term" value="P:antibiotic biosynthetic process"/>
    <property type="evidence" value="ECO:0007669"/>
    <property type="project" value="UniProtKB-KW"/>
</dbReference>
<evidence type="ECO:0000256" key="1">
    <source>
        <dbReference type="ARBA" id="ARBA00001957"/>
    </source>
</evidence>
<dbReference type="NCBIfam" id="TIGR01733">
    <property type="entry name" value="AA-adenyl-dom"/>
    <property type="match status" value="1"/>
</dbReference>
<comment type="cofactor">
    <cofactor evidence="1">
        <name>pantetheine 4'-phosphate</name>
        <dbReference type="ChEBI" id="CHEBI:47942"/>
    </cofactor>
</comment>
<keyword evidence="8" id="KW-1185">Reference proteome</keyword>
<dbReference type="PROSITE" id="PS50075">
    <property type="entry name" value="CARRIER"/>
    <property type="match status" value="1"/>
</dbReference>
<dbReference type="Pfam" id="PF00550">
    <property type="entry name" value="PP-binding"/>
    <property type="match status" value="1"/>
</dbReference>
<dbReference type="InterPro" id="IPR023213">
    <property type="entry name" value="CAT-like_dom_sf"/>
</dbReference>
<evidence type="ECO:0000256" key="3">
    <source>
        <dbReference type="ARBA" id="ARBA00022737"/>
    </source>
</evidence>